<feature type="transmembrane region" description="Helical" evidence="6">
    <location>
        <begin position="321"/>
        <end position="344"/>
    </location>
</feature>
<feature type="transmembrane region" description="Helical" evidence="6">
    <location>
        <begin position="152"/>
        <end position="174"/>
    </location>
</feature>
<dbReference type="InterPro" id="IPR050833">
    <property type="entry name" value="Poly_Biosynth_Transport"/>
</dbReference>
<evidence type="ECO:0000313" key="8">
    <source>
        <dbReference type="Proteomes" id="UP000268016"/>
    </source>
</evidence>
<dbReference type="OrthoDB" id="9800982at2"/>
<feature type="transmembrane region" description="Helical" evidence="6">
    <location>
        <begin position="85"/>
        <end position="104"/>
    </location>
</feature>
<dbReference type="EMBL" id="RDRB01000010">
    <property type="protein sequence ID" value="ROT98044.1"/>
    <property type="molecule type" value="Genomic_DNA"/>
</dbReference>
<gene>
    <name evidence="7" type="ORF">EAT49_17385</name>
</gene>
<organism evidence="7 8">
    <name type="scientific">Histidinibacterium lentulum</name>
    <dbReference type="NCBI Taxonomy" id="2480588"/>
    <lineage>
        <taxon>Bacteria</taxon>
        <taxon>Pseudomonadati</taxon>
        <taxon>Pseudomonadota</taxon>
        <taxon>Alphaproteobacteria</taxon>
        <taxon>Rhodobacterales</taxon>
        <taxon>Paracoccaceae</taxon>
        <taxon>Histidinibacterium</taxon>
    </lineage>
</organism>
<sequence>MIRSVSMALALRIAGMLAWLAFGMLLTRTLSMADAGLVLLAIGLSLLAGPLVAAGYDLVVLRFASVGLRQGATDDIRRLRGEATLVCLTVSGLVGAGLLGAWASGVATPVTSRFDIAVLTVLSVAATGLMAVHRDLLRAAGRLGPALVGQSLYRTLLPCLACGLLAAAGLLTAVTALTCYLAALCAALLQQSLALRGLRLSTLRPATFGHARVALAVWPGDAALLVLQRGAGLALGVSAGLEAAALYLVAERVAQPGLFLTDAARTALAPDLACAHAAERQRVTRRASLLFAIAGGAGIGAVALLGAAVLDLHGPEFAAAWPVLMILLFGQASWAVFGPAALLLNLYGQETARSRIAVLSAAGFLLVLLFCATPVQAAAAAAAGCWAMNAALWLCLRRRLDLVSGLPALVLPTMQAEPHPAEGA</sequence>
<feature type="transmembrane region" description="Helical" evidence="6">
    <location>
        <begin position="38"/>
        <end position="64"/>
    </location>
</feature>
<keyword evidence="3 6" id="KW-0812">Transmembrane</keyword>
<dbReference type="GO" id="GO:0005886">
    <property type="term" value="C:plasma membrane"/>
    <property type="evidence" value="ECO:0007669"/>
    <property type="project" value="UniProtKB-SubCell"/>
</dbReference>
<evidence type="ECO:0000256" key="2">
    <source>
        <dbReference type="ARBA" id="ARBA00022475"/>
    </source>
</evidence>
<evidence type="ECO:0000256" key="6">
    <source>
        <dbReference type="SAM" id="Phobius"/>
    </source>
</evidence>
<proteinExistence type="predicted"/>
<comment type="caution">
    <text evidence="7">The sequence shown here is derived from an EMBL/GenBank/DDBJ whole genome shotgun (WGS) entry which is preliminary data.</text>
</comment>
<comment type="subcellular location">
    <subcellularLocation>
        <location evidence="1">Cell membrane</location>
        <topology evidence="1">Multi-pass membrane protein</topology>
    </subcellularLocation>
</comment>
<name>A0A3N2QS91_9RHOB</name>
<evidence type="ECO:0000256" key="3">
    <source>
        <dbReference type="ARBA" id="ARBA00022692"/>
    </source>
</evidence>
<dbReference type="AlphaFoldDB" id="A0A3N2QS91"/>
<evidence type="ECO:0000256" key="4">
    <source>
        <dbReference type="ARBA" id="ARBA00022989"/>
    </source>
</evidence>
<reference evidence="7 8" key="1">
    <citation type="submission" date="2018-10" db="EMBL/GenBank/DDBJ databases">
        <title>Histidinibacterium lentulum gen. nov., sp. nov., a marine bacterium from the culture broth of Picochlorum sp. 122.</title>
        <authorList>
            <person name="Wang G."/>
        </authorList>
    </citation>
    <scope>NUCLEOTIDE SEQUENCE [LARGE SCALE GENOMIC DNA]</scope>
    <source>
        <strain evidence="7 8">B17</strain>
    </source>
</reference>
<feature type="transmembrane region" description="Helical" evidence="6">
    <location>
        <begin position="7"/>
        <end position="26"/>
    </location>
</feature>
<evidence type="ECO:0008006" key="9">
    <source>
        <dbReference type="Google" id="ProtNLM"/>
    </source>
</evidence>
<keyword evidence="2" id="KW-1003">Cell membrane</keyword>
<evidence type="ECO:0000256" key="5">
    <source>
        <dbReference type="ARBA" id="ARBA00023136"/>
    </source>
</evidence>
<feature type="transmembrane region" description="Helical" evidence="6">
    <location>
        <begin position="356"/>
        <end position="372"/>
    </location>
</feature>
<protein>
    <recommendedName>
        <fullName evidence="9">Lipopolysaccharide biosynthesis protein</fullName>
    </recommendedName>
</protein>
<dbReference type="RefSeq" id="WP_148078749.1">
    <property type="nucleotide sequence ID" value="NZ_ML119090.1"/>
</dbReference>
<feature type="transmembrane region" description="Helical" evidence="6">
    <location>
        <begin position="116"/>
        <end position="132"/>
    </location>
</feature>
<keyword evidence="4 6" id="KW-1133">Transmembrane helix</keyword>
<feature type="transmembrane region" description="Helical" evidence="6">
    <location>
        <begin position="289"/>
        <end position="309"/>
    </location>
</feature>
<dbReference type="PANTHER" id="PTHR30250">
    <property type="entry name" value="PST FAMILY PREDICTED COLANIC ACID TRANSPORTER"/>
    <property type="match status" value="1"/>
</dbReference>
<keyword evidence="5 6" id="KW-0472">Membrane</keyword>
<evidence type="ECO:0000256" key="1">
    <source>
        <dbReference type="ARBA" id="ARBA00004651"/>
    </source>
</evidence>
<dbReference type="Proteomes" id="UP000268016">
    <property type="component" value="Unassembled WGS sequence"/>
</dbReference>
<accession>A0A3N2QS91</accession>
<evidence type="ECO:0000313" key="7">
    <source>
        <dbReference type="EMBL" id="ROT98044.1"/>
    </source>
</evidence>
<keyword evidence="8" id="KW-1185">Reference proteome</keyword>
<dbReference type="PANTHER" id="PTHR30250:SF11">
    <property type="entry name" value="O-ANTIGEN TRANSPORTER-RELATED"/>
    <property type="match status" value="1"/>
</dbReference>